<dbReference type="EMBL" id="CM042881">
    <property type="protein sequence ID" value="KAI4386430.1"/>
    <property type="molecule type" value="Genomic_DNA"/>
</dbReference>
<accession>A0ACB9S4Y3</accession>
<evidence type="ECO:0000313" key="2">
    <source>
        <dbReference type="Proteomes" id="UP001057402"/>
    </source>
</evidence>
<protein>
    <submittedName>
        <fullName evidence="1">Uncharacterized protein</fullName>
    </submittedName>
</protein>
<dbReference type="Proteomes" id="UP001057402">
    <property type="component" value="Chromosome 2"/>
</dbReference>
<reference evidence="2" key="1">
    <citation type="journal article" date="2023" name="Front. Plant Sci.">
        <title>Chromosomal-level genome assembly of Melastoma candidum provides insights into trichome evolution.</title>
        <authorList>
            <person name="Zhong Y."/>
            <person name="Wu W."/>
            <person name="Sun C."/>
            <person name="Zou P."/>
            <person name="Liu Y."/>
            <person name="Dai S."/>
            <person name="Zhou R."/>
        </authorList>
    </citation>
    <scope>NUCLEOTIDE SEQUENCE [LARGE SCALE GENOMIC DNA]</scope>
</reference>
<name>A0ACB9S4Y3_9MYRT</name>
<proteinExistence type="predicted"/>
<comment type="caution">
    <text evidence="1">The sequence shown here is derived from an EMBL/GenBank/DDBJ whole genome shotgun (WGS) entry which is preliminary data.</text>
</comment>
<keyword evidence="2" id="KW-1185">Reference proteome</keyword>
<evidence type="ECO:0000313" key="1">
    <source>
        <dbReference type="EMBL" id="KAI4386430.1"/>
    </source>
</evidence>
<gene>
    <name evidence="1" type="ORF">MLD38_004362</name>
</gene>
<sequence length="472" mass="51153">MEEGTGGVHVLVIPYPAQGHTLPMLDLAHRLALAGISLTILTTPANLPTLTPLLNSHPSSLLRTLVLPFPPHPSIPPGVENVRHLGNRGNAPVISALSSLRLPILNWFHTHPDPPLAIISDFFLGWTFHVAADLGIPRIAFFSSGAFLGSVSDYCWGNLDSVLASEAVEFTDLPNKPVFKEQHLPSIVRFFQRRDTDWEIFRDGLRMNMLSWGCVFNSFFALEGDYLDHLKRRMGCGRVYAVGPLSLVGVEDASARGSLTGGSNHDDLLGWLDGCTDGSVLYVCFGSQKVLTAEQLEALAGGLERSGVRFVWVVKIGPDLEETSRILDSLEARVGDRGRVVRGWAPQVLVLNHRSVGGFLSHCGWNSAMEAVVAGKMILAWPMEADQYVNARLLVDDMGVAIRVCEGADAVPDPDELGKAIAGSMKDGGPEKVRAGELREKALAAVEPESGSSARDLDRLVEDLGQLPKRNP</sequence>
<organism evidence="1 2">
    <name type="scientific">Melastoma candidum</name>
    <dbReference type="NCBI Taxonomy" id="119954"/>
    <lineage>
        <taxon>Eukaryota</taxon>
        <taxon>Viridiplantae</taxon>
        <taxon>Streptophyta</taxon>
        <taxon>Embryophyta</taxon>
        <taxon>Tracheophyta</taxon>
        <taxon>Spermatophyta</taxon>
        <taxon>Magnoliopsida</taxon>
        <taxon>eudicotyledons</taxon>
        <taxon>Gunneridae</taxon>
        <taxon>Pentapetalae</taxon>
        <taxon>rosids</taxon>
        <taxon>malvids</taxon>
        <taxon>Myrtales</taxon>
        <taxon>Melastomataceae</taxon>
        <taxon>Melastomatoideae</taxon>
        <taxon>Melastomateae</taxon>
        <taxon>Melastoma</taxon>
    </lineage>
</organism>